<accession>A0A8R1UZY9</accession>
<protein>
    <submittedName>
        <fullName evidence="2">Uncharacterized protein</fullName>
    </submittedName>
</protein>
<organism evidence="2 3">
    <name type="scientific">Pristionchus pacificus</name>
    <name type="common">Parasitic nematode worm</name>
    <dbReference type="NCBI Taxonomy" id="54126"/>
    <lineage>
        <taxon>Eukaryota</taxon>
        <taxon>Metazoa</taxon>
        <taxon>Ecdysozoa</taxon>
        <taxon>Nematoda</taxon>
        <taxon>Chromadorea</taxon>
        <taxon>Rhabditida</taxon>
        <taxon>Rhabditina</taxon>
        <taxon>Diplogasteromorpha</taxon>
        <taxon>Diplogasteroidea</taxon>
        <taxon>Neodiplogasteridae</taxon>
        <taxon>Pristionchus</taxon>
    </lineage>
</organism>
<sequence>MRAMAILLYSNEVNDSISQKYERNQRHPKPSTKRGVAFYVRRQAAPETYVTRRMNSESTARAESRGEMGERHTRSIEPRKKSENIFGATDSAQINKNFSEWLGHVERLVQIGRE</sequence>
<proteinExistence type="predicted"/>
<reference evidence="3" key="1">
    <citation type="journal article" date="2008" name="Nat. Genet.">
        <title>The Pristionchus pacificus genome provides a unique perspective on nematode lifestyle and parasitism.</title>
        <authorList>
            <person name="Dieterich C."/>
            <person name="Clifton S.W."/>
            <person name="Schuster L.N."/>
            <person name="Chinwalla A."/>
            <person name="Delehaunty K."/>
            <person name="Dinkelacker I."/>
            <person name="Fulton L."/>
            <person name="Fulton R."/>
            <person name="Godfrey J."/>
            <person name="Minx P."/>
            <person name="Mitreva M."/>
            <person name="Roeseler W."/>
            <person name="Tian H."/>
            <person name="Witte H."/>
            <person name="Yang S.P."/>
            <person name="Wilson R.K."/>
            <person name="Sommer R.J."/>
        </authorList>
    </citation>
    <scope>NUCLEOTIDE SEQUENCE [LARGE SCALE GENOMIC DNA]</scope>
    <source>
        <strain evidence="3">PS312</strain>
    </source>
</reference>
<dbReference type="EnsemblMetazoa" id="PPA44990.1">
    <property type="protein sequence ID" value="PPA44990.1"/>
    <property type="gene ID" value="WBGene00283359"/>
</dbReference>
<evidence type="ECO:0000256" key="1">
    <source>
        <dbReference type="SAM" id="MobiDB-lite"/>
    </source>
</evidence>
<dbReference type="AlphaFoldDB" id="A0A2A6CYZ5"/>
<feature type="region of interest" description="Disordered" evidence="1">
    <location>
        <begin position="49"/>
        <end position="87"/>
    </location>
</feature>
<reference evidence="2" key="2">
    <citation type="submission" date="2022-06" db="UniProtKB">
        <authorList>
            <consortium name="EnsemblMetazoa"/>
        </authorList>
    </citation>
    <scope>IDENTIFICATION</scope>
    <source>
        <strain evidence="2">PS312</strain>
    </source>
</reference>
<keyword evidence="3" id="KW-1185">Reference proteome</keyword>
<evidence type="ECO:0000313" key="2">
    <source>
        <dbReference type="EnsemblMetazoa" id="PPA44990.1"/>
    </source>
</evidence>
<name>A0A2A6CYZ5_PRIPA</name>
<evidence type="ECO:0000313" key="3">
    <source>
        <dbReference type="Proteomes" id="UP000005239"/>
    </source>
</evidence>
<feature type="compositionally biased region" description="Basic and acidic residues" evidence="1">
    <location>
        <begin position="60"/>
        <end position="83"/>
    </location>
</feature>
<dbReference type="Proteomes" id="UP000005239">
    <property type="component" value="Unassembled WGS sequence"/>
</dbReference>
<gene>
    <name evidence="2" type="primary">WBGene00283359</name>
</gene>
<accession>A0A2A6CYZ5</accession>